<evidence type="ECO:0008006" key="8">
    <source>
        <dbReference type="Google" id="ProtNLM"/>
    </source>
</evidence>
<dbReference type="Pfam" id="PF13424">
    <property type="entry name" value="TPR_12"/>
    <property type="match status" value="1"/>
</dbReference>
<accession>A0ABN8M6P8</accession>
<keyword evidence="3" id="KW-0677">Repeat</keyword>
<dbReference type="Gene3D" id="1.25.40.10">
    <property type="entry name" value="Tetratricopeptide repeat domain"/>
    <property type="match status" value="1"/>
</dbReference>
<evidence type="ECO:0000313" key="7">
    <source>
        <dbReference type="Proteomes" id="UP001159427"/>
    </source>
</evidence>
<evidence type="ECO:0000313" key="6">
    <source>
        <dbReference type="EMBL" id="CAH3024141.1"/>
    </source>
</evidence>
<gene>
    <name evidence="6" type="ORF">PEVE_00021775</name>
</gene>
<keyword evidence="4" id="KW-0802">TPR repeat</keyword>
<organism evidence="6 7">
    <name type="scientific">Porites evermanni</name>
    <dbReference type="NCBI Taxonomy" id="104178"/>
    <lineage>
        <taxon>Eukaryota</taxon>
        <taxon>Metazoa</taxon>
        <taxon>Cnidaria</taxon>
        <taxon>Anthozoa</taxon>
        <taxon>Hexacorallia</taxon>
        <taxon>Scleractinia</taxon>
        <taxon>Fungiina</taxon>
        <taxon>Poritidae</taxon>
        <taxon>Porites</taxon>
    </lineage>
</organism>
<evidence type="ECO:0000256" key="1">
    <source>
        <dbReference type="ARBA" id="ARBA00004496"/>
    </source>
</evidence>
<evidence type="ECO:0000256" key="2">
    <source>
        <dbReference type="ARBA" id="ARBA00022490"/>
    </source>
</evidence>
<sequence length="86" mass="9665">QNRQSEALPLYERALQIYEEMLGTSHPRVAETLVNLAKLLYDLGSPEKAAHLYKRANDIKEREPHPGLSRHSSLSLISNNSPGKQS</sequence>
<feature type="compositionally biased region" description="Basic and acidic residues" evidence="5">
    <location>
        <begin position="56"/>
        <end position="65"/>
    </location>
</feature>
<feature type="compositionally biased region" description="Polar residues" evidence="5">
    <location>
        <begin position="70"/>
        <end position="86"/>
    </location>
</feature>
<feature type="non-terminal residue" evidence="6">
    <location>
        <position position="1"/>
    </location>
</feature>
<keyword evidence="7" id="KW-1185">Reference proteome</keyword>
<dbReference type="PANTHER" id="PTHR45783">
    <property type="entry name" value="KINESIN LIGHT CHAIN"/>
    <property type="match status" value="1"/>
</dbReference>
<name>A0ABN8M6P8_9CNID</name>
<keyword evidence="2" id="KW-0963">Cytoplasm</keyword>
<feature type="non-terminal residue" evidence="6">
    <location>
        <position position="86"/>
    </location>
</feature>
<dbReference type="EMBL" id="CALNXI010000291">
    <property type="protein sequence ID" value="CAH3024141.1"/>
    <property type="molecule type" value="Genomic_DNA"/>
</dbReference>
<evidence type="ECO:0000256" key="5">
    <source>
        <dbReference type="SAM" id="MobiDB-lite"/>
    </source>
</evidence>
<dbReference type="InterPro" id="IPR011990">
    <property type="entry name" value="TPR-like_helical_dom_sf"/>
</dbReference>
<protein>
    <recommendedName>
        <fullName evidence="8">Kinesin light chain</fullName>
    </recommendedName>
</protein>
<dbReference type="PANTHER" id="PTHR45783:SF3">
    <property type="entry name" value="KINESIN LIGHT CHAIN"/>
    <property type="match status" value="1"/>
</dbReference>
<evidence type="ECO:0000256" key="4">
    <source>
        <dbReference type="ARBA" id="ARBA00022803"/>
    </source>
</evidence>
<reference evidence="6 7" key="1">
    <citation type="submission" date="2022-05" db="EMBL/GenBank/DDBJ databases">
        <authorList>
            <consortium name="Genoscope - CEA"/>
            <person name="William W."/>
        </authorList>
    </citation>
    <scope>NUCLEOTIDE SEQUENCE [LARGE SCALE GENOMIC DNA]</scope>
</reference>
<dbReference type="SUPFAM" id="SSF48452">
    <property type="entry name" value="TPR-like"/>
    <property type="match status" value="1"/>
</dbReference>
<comment type="caution">
    <text evidence="6">The sequence shown here is derived from an EMBL/GenBank/DDBJ whole genome shotgun (WGS) entry which is preliminary data.</text>
</comment>
<proteinExistence type="predicted"/>
<dbReference type="Proteomes" id="UP001159427">
    <property type="component" value="Unassembled WGS sequence"/>
</dbReference>
<comment type="subcellular location">
    <subcellularLocation>
        <location evidence="1">Cytoplasm</location>
    </subcellularLocation>
</comment>
<dbReference type="InterPro" id="IPR002151">
    <property type="entry name" value="Kinesin_light"/>
</dbReference>
<feature type="region of interest" description="Disordered" evidence="5">
    <location>
        <begin position="56"/>
        <end position="86"/>
    </location>
</feature>
<evidence type="ECO:0000256" key="3">
    <source>
        <dbReference type="ARBA" id="ARBA00022737"/>
    </source>
</evidence>